<dbReference type="InterPro" id="IPR044946">
    <property type="entry name" value="Restrct_endonuc_typeI_TRD_sf"/>
</dbReference>
<keyword evidence="5" id="KW-0540">Nuclease</keyword>
<evidence type="ECO:0000256" key="1">
    <source>
        <dbReference type="ARBA" id="ARBA00010923"/>
    </source>
</evidence>
<dbReference type="GO" id="GO:0009307">
    <property type="term" value="P:DNA restriction-modification system"/>
    <property type="evidence" value="ECO:0007669"/>
    <property type="project" value="UniProtKB-KW"/>
</dbReference>
<dbReference type="Gene3D" id="3.90.220.20">
    <property type="entry name" value="DNA methylase specificity domains"/>
    <property type="match status" value="2"/>
</dbReference>
<evidence type="ECO:0000256" key="3">
    <source>
        <dbReference type="ARBA" id="ARBA00023125"/>
    </source>
</evidence>
<comment type="similarity">
    <text evidence="1">Belongs to the type-I restriction system S methylase family.</text>
</comment>
<dbReference type="SUPFAM" id="SSF116734">
    <property type="entry name" value="DNA methylase specificity domain"/>
    <property type="match status" value="2"/>
</dbReference>
<evidence type="ECO:0000313" key="6">
    <source>
        <dbReference type="Proteomes" id="UP000473574"/>
    </source>
</evidence>
<evidence type="ECO:0000256" key="2">
    <source>
        <dbReference type="ARBA" id="ARBA00022747"/>
    </source>
</evidence>
<protein>
    <submittedName>
        <fullName evidence="5">Restriction endonuclease subunit S</fullName>
    </submittedName>
</protein>
<reference evidence="5 6" key="1">
    <citation type="journal article" date="2020" name="Microb. Ecol.">
        <title>Ecogenomics of the Marine Benthic Filamentous Cyanobacterium Adonisia.</title>
        <authorList>
            <person name="Walter J.M."/>
            <person name="Coutinho F.H."/>
            <person name="Leomil L."/>
            <person name="Hargreaves P.I."/>
            <person name="Campeao M.E."/>
            <person name="Vieira V.V."/>
            <person name="Silva B.S."/>
            <person name="Fistarol G.O."/>
            <person name="Salomon P.S."/>
            <person name="Sawabe T."/>
            <person name="Mino S."/>
            <person name="Hosokawa M."/>
            <person name="Miyashita H."/>
            <person name="Maruyama F."/>
            <person name="van Verk M.C."/>
            <person name="Dutilh B.E."/>
            <person name="Thompson C.C."/>
            <person name="Thompson F.L."/>
        </authorList>
    </citation>
    <scope>NUCLEOTIDE SEQUENCE [LARGE SCALE GENOMIC DNA]</scope>
    <source>
        <strain evidence="5 6">CCMR0082</strain>
    </source>
</reference>
<dbReference type="PANTHER" id="PTHR30408">
    <property type="entry name" value="TYPE-1 RESTRICTION ENZYME ECOKI SPECIFICITY PROTEIN"/>
    <property type="match status" value="1"/>
</dbReference>
<comment type="caution">
    <text evidence="5">The sequence shown here is derived from an EMBL/GenBank/DDBJ whole genome shotgun (WGS) entry which is preliminary data.</text>
</comment>
<dbReference type="Pfam" id="PF01420">
    <property type="entry name" value="Methylase_S"/>
    <property type="match status" value="1"/>
</dbReference>
<dbReference type="EMBL" id="QZCE01000001">
    <property type="protein sequence ID" value="NEZ61777.1"/>
    <property type="molecule type" value="Genomic_DNA"/>
</dbReference>
<name>A0A6M0RZZ5_9CYAN</name>
<dbReference type="GO" id="GO:0003677">
    <property type="term" value="F:DNA binding"/>
    <property type="evidence" value="ECO:0007669"/>
    <property type="project" value="UniProtKB-KW"/>
</dbReference>
<sequence>MITFSPYEHYQDSQISWLGKVPKHWNFKKAKYLFRKSKIPVRKQDGVVTAYRDGEVTLRTNRRAEGYTVAILEQGYQGVRKGQLVINSMDAFAGAIGVSDSDGKCSPEYVVCDPVHSDEVEPRYYALLIREMALRNYIQVICPAVRQRALRIRYNSLAPLFFPLPPCEEQRRIVEFLDRKTAEIDDEIATKQRLIELLQEQKAILINQAVTKGLDPNVSMRDSGVSWINDIPEKWTVLPLTKYVKSVVDYRGKTPTKVDSGVFLVTAKNIKNGSIDYEVSKEYVPENKYAEIMSRGSPKKNDLLFTTEAPLGGVALVDREDIALAQRIIKFRLDEQYLDARFTRYSMLSFYFQSFLSTEATGSTAQGIKASKLHKLKIIAPPIEEQEEIVEFIDQGLAQINEIYERQQEIIDELINFRQILIANSVTGKIKF</sequence>
<keyword evidence="5" id="KW-0255">Endonuclease</keyword>
<keyword evidence="5" id="KW-0378">Hydrolase</keyword>
<proteinExistence type="inferred from homology"/>
<keyword evidence="3" id="KW-0238">DNA-binding</keyword>
<accession>A0A6M0RZZ5</accession>
<evidence type="ECO:0000259" key="4">
    <source>
        <dbReference type="Pfam" id="PF01420"/>
    </source>
</evidence>
<dbReference type="Gene3D" id="1.10.287.1120">
    <property type="entry name" value="Bipartite methylase S protein"/>
    <property type="match status" value="1"/>
</dbReference>
<dbReference type="InterPro" id="IPR000055">
    <property type="entry name" value="Restrct_endonuc_typeI_TRD"/>
</dbReference>
<dbReference type="RefSeq" id="WP_163659709.1">
    <property type="nucleotide sequence ID" value="NZ_QZCE01000001.1"/>
</dbReference>
<dbReference type="GO" id="GO:0004519">
    <property type="term" value="F:endonuclease activity"/>
    <property type="evidence" value="ECO:0007669"/>
    <property type="project" value="UniProtKB-KW"/>
</dbReference>
<organism evidence="5 6">
    <name type="scientific">Adonisia turfae CCMR0082</name>
    <dbReference type="NCBI Taxonomy" id="2304604"/>
    <lineage>
        <taxon>Bacteria</taxon>
        <taxon>Bacillati</taxon>
        <taxon>Cyanobacteriota</taxon>
        <taxon>Adonisia</taxon>
        <taxon>Adonisia turfae</taxon>
    </lineage>
</organism>
<evidence type="ECO:0000313" key="5">
    <source>
        <dbReference type="EMBL" id="NEZ61777.1"/>
    </source>
</evidence>
<keyword evidence="2" id="KW-0680">Restriction system</keyword>
<dbReference type="InterPro" id="IPR052021">
    <property type="entry name" value="Type-I_RS_S_subunit"/>
</dbReference>
<dbReference type="AlphaFoldDB" id="A0A6M0RZZ5"/>
<dbReference type="PANTHER" id="PTHR30408:SF12">
    <property type="entry name" value="TYPE I RESTRICTION ENZYME MJAVIII SPECIFICITY SUBUNIT"/>
    <property type="match status" value="1"/>
</dbReference>
<gene>
    <name evidence="5" type="ORF">D0962_03135</name>
</gene>
<feature type="domain" description="Type I restriction modification DNA specificity" evidence="4">
    <location>
        <begin position="298"/>
        <end position="406"/>
    </location>
</feature>
<dbReference type="Proteomes" id="UP000473574">
    <property type="component" value="Unassembled WGS sequence"/>
</dbReference>